<dbReference type="Pfam" id="PF04226">
    <property type="entry name" value="Transgly_assoc"/>
    <property type="match status" value="1"/>
</dbReference>
<keyword evidence="3" id="KW-1003">Cell membrane</keyword>
<feature type="transmembrane region" description="Helical" evidence="7">
    <location>
        <begin position="6"/>
        <end position="22"/>
    </location>
</feature>
<evidence type="ECO:0000256" key="6">
    <source>
        <dbReference type="ARBA" id="ARBA00023136"/>
    </source>
</evidence>
<comment type="similarity">
    <text evidence="2">Belongs to the UPF0410 family.</text>
</comment>
<evidence type="ECO:0000313" key="8">
    <source>
        <dbReference type="EMBL" id="AYG59096.1"/>
    </source>
</evidence>
<evidence type="ECO:0000313" key="9">
    <source>
        <dbReference type="Proteomes" id="UP000282195"/>
    </source>
</evidence>
<dbReference type="OrthoDB" id="9815411at2"/>
<feature type="transmembrane region" description="Helical" evidence="7">
    <location>
        <begin position="34"/>
        <end position="56"/>
    </location>
</feature>
<evidence type="ECO:0000256" key="2">
    <source>
        <dbReference type="ARBA" id="ARBA00011006"/>
    </source>
</evidence>
<dbReference type="PANTHER" id="PTHR33884:SF3">
    <property type="entry name" value="UPF0410 PROTEIN YMGE"/>
    <property type="match status" value="1"/>
</dbReference>
<evidence type="ECO:0000256" key="1">
    <source>
        <dbReference type="ARBA" id="ARBA00004651"/>
    </source>
</evidence>
<evidence type="ECO:0000256" key="3">
    <source>
        <dbReference type="ARBA" id="ARBA00022475"/>
    </source>
</evidence>
<keyword evidence="5 7" id="KW-1133">Transmembrane helix</keyword>
<comment type="subcellular location">
    <subcellularLocation>
        <location evidence="1">Cell membrane</location>
        <topology evidence="1">Multi-pass membrane protein</topology>
    </subcellularLocation>
</comment>
<evidence type="ECO:0000256" key="4">
    <source>
        <dbReference type="ARBA" id="ARBA00022692"/>
    </source>
</evidence>
<evidence type="ECO:0000256" key="5">
    <source>
        <dbReference type="ARBA" id="ARBA00022989"/>
    </source>
</evidence>
<accession>A0A387FVY4</accession>
<evidence type="ECO:0000256" key="7">
    <source>
        <dbReference type="SAM" id="Phobius"/>
    </source>
</evidence>
<dbReference type="EMBL" id="CP032694">
    <property type="protein sequence ID" value="AYG59096.1"/>
    <property type="molecule type" value="Genomic_DNA"/>
</dbReference>
<dbReference type="AlphaFoldDB" id="A0A387FVY4"/>
<sequence>MEDAHVGWIAAIIIGGLAGWLAEKLMESNMGLIMNIILGIVGAIVASWLLGILHIALPFNAWINYLITGFIGACILIFVGRLIRR</sequence>
<protein>
    <submittedName>
        <fullName evidence="8">GlsB/YeaQ/YmgE family stress response membrane protein</fullName>
    </submittedName>
</protein>
<proteinExistence type="inferred from homology"/>
<dbReference type="GO" id="GO:0005886">
    <property type="term" value="C:plasma membrane"/>
    <property type="evidence" value="ECO:0007669"/>
    <property type="project" value="UniProtKB-SubCell"/>
</dbReference>
<organism evidence="8 9">
    <name type="scientific">Rhizobium jaguaris</name>
    <dbReference type="NCBI Taxonomy" id="1312183"/>
    <lineage>
        <taxon>Bacteria</taxon>
        <taxon>Pseudomonadati</taxon>
        <taxon>Pseudomonadota</taxon>
        <taxon>Alphaproteobacteria</taxon>
        <taxon>Hyphomicrobiales</taxon>
        <taxon>Rhizobiaceae</taxon>
        <taxon>Rhizobium/Agrobacterium group</taxon>
        <taxon>Rhizobium</taxon>
    </lineage>
</organism>
<dbReference type="InterPro" id="IPR007341">
    <property type="entry name" value="Transgly_assoc"/>
</dbReference>
<keyword evidence="9" id="KW-1185">Reference proteome</keyword>
<keyword evidence="4 7" id="KW-0812">Transmembrane</keyword>
<dbReference type="PANTHER" id="PTHR33884">
    <property type="entry name" value="UPF0410 PROTEIN YMGE"/>
    <property type="match status" value="1"/>
</dbReference>
<dbReference type="KEGG" id="rjg:CCGE525_10025"/>
<reference evidence="8 9" key="1">
    <citation type="submission" date="2018-10" db="EMBL/GenBank/DDBJ databases">
        <title>Rhizobium etli, R. leguminosarum and a new Rhizobium genospecies from Phaseolus dumosus.</title>
        <authorList>
            <person name="Ramirez-Puebla S.T."/>
            <person name="Rogel-Hernandez M.A."/>
            <person name="Guerrero G."/>
            <person name="Ormeno-Orrillo E."/>
            <person name="Martinez-Romero J.C."/>
            <person name="Negrete-Yankelevich S."/>
            <person name="Martinez-Romero E."/>
        </authorList>
    </citation>
    <scope>NUCLEOTIDE SEQUENCE [LARGE SCALE GENOMIC DNA]</scope>
    <source>
        <strain evidence="8 9">CCGE525</strain>
    </source>
</reference>
<keyword evidence="6 7" id="KW-0472">Membrane</keyword>
<feature type="transmembrane region" description="Helical" evidence="7">
    <location>
        <begin position="62"/>
        <end position="83"/>
    </location>
</feature>
<dbReference type="RefSeq" id="WP_120704125.1">
    <property type="nucleotide sequence ID" value="NZ_CP032694.1"/>
</dbReference>
<dbReference type="Proteomes" id="UP000282195">
    <property type="component" value="Chromosome"/>
</dbReference>
<name>A0A387FVY4_9HYPH</name>
<gene>
    <name evidence="8" type="ORF">CCGE525_10025</name>
</gene>